<reference evidence="3 4" key="1">
    <citation type="journal article" date="2016" name="Nat. Commun.">
        <title>Thousands of microbial genomes shed light on interconnected biogeochemical processes in an aquifer system.</title>
        <authorList>
            <person name="Anantharaman K."/>
            <person name="Brown C.T."/>
            <person name="Hug L.A."/>
            <person name="Sharon I."/>
            <person name="Castelle C.J."/>
            <person name="Probst A.J."/>
            <person name="Thomas B.C."/>
            <person name="Singh A."/>
            <person name="Wilkins M.J."/>
            <person name="Karaoz U."/>
            <person name="Brodie E.L."/>
            <person name="Williams K.H."/>
            <person name="Hubbard S.S."/>
            <person name="Banfield J.F."/>
        </authorList>
    </citation>
    <scope>NUCLEOTIDE SEQUENCE [LARGE SCALE GENOMIC DNA]</scope>
</reference>
<dbReference type="PANTHER" id="PTHR42693:SF33">
    <property type="entry name" value="ARYLSULFATASE"/>
    <property type="match status" value="1"/>
</dbReference>
<keyword evidence="2" id="KW-0812">Transmembrane</keyword>
<dbReference type="InterPro" id="IPR017850">
    <property type="entry name" value="Alkaline_phosphatase_core_sf"/>
</dbReference>
<organism evidence="3 4">
    <name type="scientific">Candidatus Berkelbacteria bacterium RIFOXYA2_FULL_43_10</name>
    <dbReference type="NCBI Taxonomy" id="1797472"/>
    <lineage>
        <taxon>Bacteria</taxon>
        <taxon>Candidatus Berkelbacteria</taxon>
    </lineage>
</organism>
<dbReference type="Pfam" id="PF01663">
    <property type="entry name" value="Phosphodiest"/>
    <property type="match status" value="1"/>
</dbReference>
<name>A0A1F5E4I9_9BACT</name>
<evidence type="ECO:0000256" key="2">
    <source>
        <dbReference type="SAM" id="Phobius"/>
    </source>
</evidence>
<accession>A0A1F5E4I9</accession>
<gene>
    <name evidence="3" type="ORF">A2215_03705</name>
</gene>
<dbReference type="AlphaFoldDB" id="A0A1F5E4I9"/>
<keyword evidence="2" id="KW-1133">Transmembrane helix</keyword>
<evidence type="ECO:0000256" key="1">
    <source>
        <dbReference type="ARBA" id="ARBA00008779"/>
    </source>
</evidence>
<dbReference type="EMBL" id="MEZY01000051">
    <property type="protein sequence ID" value="OGD62312.1"/>
    <property type="molecule type" value="Genomic_DNA"/>
</dbReference>
<comment type="caution">
    <text evidence="3">The sequence shown here is derived from an EMBL/GenBank/DDBJ whole genome shotgun (WGS) entry which is preliminary data.</text>
</comment>
<evidence type="ECO:0008006" key="5">
    <source>
        <dbReference type="Google" id="ProtNLM"/>
    </source>
</evidence>
<dbReference type="Gene3D" id="3.40.720.10">
    <property type="entry name" value="Alkaline Phosphatase, subunit A"/>
    <property type="match status" value="1"/>
</dbReference>
<evidence type="ECO:0000313" key="4">
    <source>
        <dbReference type="Proteomes" id="UP000178583"/>
    </source>
</evidence>
<dbReference type="PANTHER" id="PTHR42693">
    <property type="entry name" value="ARYLSULFATASE FAMILY MEMBER"/>
    <property type="match status" value="1"/>
</dbReference>
<dbReference type="InterPro" id="IPR002591">
    <property type="entry name" value="Phosphodiest/P_Trfase"/>
</dbReference>
<evidence type="ECO:0000313" key="3">
    <source>
        <dbReference type="EMBL" id="OGD62312.1"/>
    </source>
</evidence>
<dbReference type="CDD" id="cd00016">
    <property type="entry name" value="ALP_like"/>
    <property type="match status" value="1"/>
</dbReference>
<sequence>MKKISWIMWAAITIILAAGGTVYFVEKKSSKVTENNQQAEALPFGDKFNTIIIGWDGVQRDHFLECYNEILPECPNGLTNIKNLSSDNIYNLTITNGATSTKPGWVQILTGYNSEVSGTKTNDNYSPIPSGYSLFEKVENNYPEIKTIFLAAKIDNLGGKCKDEVAENGTIELVGEPWCDVKNEVDYFQNGLKENEITGDKSLEMIEKYKSDRFLLFVHFAEPDGAGHKYGENSIEYSDAIIEIDAWLGKIVAKLAELNLENKTMIYVAADHGFDQDAKSHNNAPYSIYATNDQSVVRAADRRDIAPTILKKYGISLSESGAVPAVDGTPLDIIPTECVKEGESYLDYAGAPKCCTGLQVRNLDLVGNSGKITPATGGTGDNSGLCVK</sequence>
<dbReference type="STRING" id="1797472.A2215_03705"/>
<proteinExistence type="inferred from homology"/>
<keyword evidence="2" id="KW-0472">Membrane</keyword>
<dbReference type="InterPro" id="IPR050738">
    <property type="entry name" value="Sulfatase"/>
</dbReference>
<protein>
    <recommendedName>
        <fullName evidence="5">Metalloenzyme domain-containing protein</fullName>
    </recommendedName>
</protein>
<dbReference type="GO" id="GO:0004065">
    <property type="term" value="F:arylsulfatase activity"/>
    <property type="evidence" value="ECO:0007669"/>
    <property type="project" value="TreeGrafter"/>
</dbReference>
<dbReference type="SUPFAM" id="SSF53649">
    <property type="entry name" value="Alkaline phosphatase-like"/>
    <property type="match status" value="1"/>
</dbReference>
<comment type="similarity">
    <text evidence="1">Belongs to the sulfatase family.</text>
</comment>
<dbReference type="Proteomes" id="UP000178583">
    <property type="component" value="Unassembled WGS sequence"/>
</dbReference>
<feature type="transmembrane region" description="Helical" evidence="2">
    <location>
        <begin position="6"/>
        <end position="25"/>
    </location>
</feature>